<comment type="caution">
    <text evidence="3">The sequence shown here is derived from an EMBL/GenBank/DDBJ whole genome shotgun (WGS) entry which is preliminary data.</text>
</comment>
<keyword evidence="2" id="KW-1133">Transmembrane helix</keyword>
<keyword evidence="2" id="KW-0812">Transmembrane</keyword>
<protein>
    <submittedName>
        <fullName evidence="3">Uncharacterized protein</fullName>
    </submittedName>
</protein>
<dbReference type="Proteomes" id="UP001501710">
    <property type="component" value="Unassembled WGS sequence"/>
</dbReference>
<reference evidence="4" key="1">
    <citation type="journal article" date="2019" name="Int. J. Syst. Evol. Microbiol.">
        <title>The Global Catalogue of Microorganisms (GCM) 10K type strain sequencing project: providing services to taxonomists for standard genome sequencing and annotation.</title>
        <authorList>
            <consortium name="The Broad Institute Genomics Platform"/>
            <consortium name="The Broad Institute Genome Sequencing Center for Infectious Disease"/>
            <person name="Wu L."/>
            <person name="Ma J."/>
        </authorList>
    </citation>
    <scope>NUCLEOTIDE SEQUENCE [LARGE SCALE GENOMIC DNA]</scope>
    <source>
        <strain evidence="4">JCM 17440</strain>
    </source>
</reference>
<organism evidence="3 4">
    <name type="scientific">Actinomadura meridiana</name>
    <dbReference type="NCBI Taxonomy" id="559626"/>
    <lineage>
        <taxon>Bacteria</taxon>
        <taxon>Bacillati</taxon>
        <taxon>Actinomycetota</taxon>
        <taxon>Actinomycetes</taxon>
        <taxon>Streptosporangiales</taxon>
        <taxon>Thermomonosporaceae</taxon>
        <taxon>Actinomadura</taxon>
    </lineage>
</organism>
<feature type="transmembrane region" description="Helical" evidence="2">
    <location>
        <begin position="127"/>
        <end position="147"/>
    </location>
</feature>
<keyword evidence="2" id="KW-0472">Membrane</keyword>
<name>A0ABP8BZP9_9ACTN</name>
<evidence type="ECO:0000313" key="4">
    <source>
        <dbReference type="Proteomes" id="UP001501710"/>
    </source>
</evidence>
<sequence length="151" mass="16427">MPAAGTGELGDRPDQPTMEVIGRPDTGRAFQEGHTDLDGIAELRGQPAGLIQAEHHENRRPESRLRPNERARRDICAESHPDSLFRALGVSAAFAAPGRHPEPGDRDQDRRRAPMIMKEDFFGLMRGLIRGMAIALTLVCTLIAAVAPTAS</sequence>
<accession>A0ABP8BZP9</accession>
<gene>
    <name evidence="3" type="ORF">GCM10022254_27540</name>
</gene>
<evidence type="ECO:0000256" key="1">
    <source>
        <dbReference type="SAM" id="MobiDB-lite"/>
    </source>
</evidence>
<keyword evidence="4" id="KW-1185">Reference proteome</keyword>
<proteinExistence type="predicted"/>
<feature type="region of interest" description="Disordered" evidence="1">
    <location>
        <begin position="51"/>
        <end position="71"/>
    </location>
</feature>
<evidence type="ECO:0000256" key="2">
    <source>
        <dbReference type="SAM" id="Phobius"/>
    </source>
</evidence>
<feature type="compositionally biased region" description="Basic and acidic residues" evidence="1">
    <location>
        <begin position="53"/>
        <end position="71"/>
    </location>
</feature>
<evidence type="ECO:0000313" key="3">
    <source>
        <dbReference type="EMBL" id="GAA4231147.1"/>
    </source>
</evidence>
<dbReference type="EMBL" id="BAABAS010000006">
    <property type="protein sequence ID" value="GAA4231147.1"/>
    <property type="molecule type" value="Genomic_DNA"/>
</dbReference>
<feature type="region of interest" description="Disordered" evidence="1">
    <location>
        <begin position="1"/>
        <end position="32"/>
    </location>
</feature>